<comment type="caution">
    <text evidence="2">The sequence shown here is derived from an EMBL/GenBank/DDBJ whole genome shotgun (WGS) entry which is preliminary data.</text>
</comment>
<dbReference type="GO" id="GO:0003824">
    <property type="term" value="F:catalytic activity"/>
    <property type="evidence" value="ECO:0007669"/>
    <property type="project" value="InterPro"/>
</dbReference>
<dbReference type="GO" id="GO:0031177">
    <property type="term" value="F:phosphopantetheine binding"/>
    <property type="evidence" value="ECO:0007669"/>
    <property type="project" value="TreeGrafter"/>
</dbReference>
<gene>
    <name evidence="2" type="ORF">I8J34_24060</name>
</gene>
<dbReference type="PANTHER" id="PTHR45527">
    <property type="entry name" value="NONRIBOSOMAL PEPTIDE SYNTHETASE"/>
    <property type="match status" value="1"/>
</dbReference>
<proteinExistence type="predicted"/>
<feature type="domain" description="Condensation" evidence="1">
    <location>
        <begin position="51"/>
        <end position="229"/>
    </location>
</feature>
<reference evidence="3" key="1">
    <citation type="journal article" date="2022" name="ISME J.">
        <title>Genetic and phylogenetic analysis of dissimilatory iodate-reducing bacteria identifies potential niches across the world's oceans.</title>
        <authorList>
            <person name="Reyes-Umana V."/>
            <person name="Henning Z."/>
            <person name="Lee K."/>
            <person name="Barnum T.P."/>
            <person name="Coates J.D."/>
        </authorList>
    </citation>
    <scope>NUCLEOTIDE SEQUENCE [LARGE SCALE GENOMIC DNA]</scope>
    <source>
        <strain evidence="3">IR12</strain>
    </source>
</reference>
<keyword evidence="3" id="KW-1185">Reference proteome</keyword>
<dbReference type="PANTHER" id="PTHR45527:SF1">
    <property type="entry name" value="FATTY ACID SYNTHASE"/>
    <property type="match status" value="1"/>
</dbReference>
<accession>A0A944DD29</accession>
<dbReference type="EMBL" id="JAEKFT010000094">
    <property type="protein sequence ID" value="MBT0964259.1"/>
    <property type="molecule type" value="Genomic_DNA"/>
</dbReference>
<dbReference type="GO" id="GO:0005829">
    <property type="term" value="C:cytosol"/>
    <property type="evidence" value="ECO:0007669"/>
    <property type="project" value="TreeGrafter"/>
</dbReference>
<dbReference type="AlphaFoldDB" id="A0A944DD29"/>
<dbReference type="GO" id="GO:0044550">
    <property type="term" value="P:secondary metabolite biosynthetic process"/>
    <property type="evidence" value="ECO:0007669"/>
    <property type="project" value="TreeGrafter"/>
</dbReference>
<name>A0A944DD29_DENI1</name>
<sequence length="230" mass="25681">MSTVDSKPRPDRLKALSLEEQRELLNRAKAAKLKRNAVQETRSIEKASRADVLPVSLAQQRLWFLTQLDSDIEALHVSGAVRMKGGLDTPALEKALQAIVARHESLRTHFLQVQGVPCQIIDEDLAGFAMQRVEIGQAIDVDATLNAFICKQMAIPFDLEHGPLVRACLVRVDVEDHVLLVIMHHIIADGWSVSLLLSELSALYSAYRQGEADPLPELAIQYADYAQWQR</sequence>
<protein>
    <submittedName>
        <fullName evidence="2">Non-ribosomal peptide synthetase</fullName>
    </submittedName>
</protein>
<feature type="non-terminal residue" evidence="2">
    <location>
        <position position="230"/>
    </location>
</feature>
<dbReference type="RefSeq" id="WP_230411993.1">
    <property type="nucleotide sequence ID" value="NZ_JAEKFT010000094.1"/>
</dbReference>
<dbReference type="Pfam" id="PF00668">
    <property type="entry name" value="Condensation"/>
    <property type="match status" value="1"/>
</dbReference>
<dbReference type="GO" id="GO:0043041">
    <property type="term" value="P:amino acid activation for nonribosomal peptide biosynthetic process"/>
    <property type="evidence" value="ECO:0007669"/>
    <property type="project" value="TreeGrafter"/>
</dbReference>
<organism evidence="2 3">
    <name type="scientific">Denitromonas iodatirespirans</name>
    <dbReference type="NCBI Taxonomy" id="2795389"/>
    <lineage>
        <taxon>Bacteria</taxon>
        <taxon>Pseudomonadati</taxon>
        <taxon>Pseudomonadota</taxon>
        <taxon>Betaproteobacteria</taxon>
        <taxon>Rhodocyclales</taxon>
        <taxon>Zoogloeaceae</taxon>
        <taxon>Denitromonas</taxon>
    </lineage>
</organism>
<dbReference type="Proteomes" id="UP000694660">
    <property type="component" value="Unassembled WGS sequence"/>
</dbReference>
<evidence type="ECO:0000313" key="3">
    <source>
        <dbReference type="Proteomes" id="UP000694660"/>
    </source>
</evidence>
<evidence type="ECO:0000259" key="1">
    <source>
        <dbReference type="Pfam" id="PF00668"/>
    </source>
</evidence>
<dbReference type="InterPro" id="IPR001242">
    <property type="entry name" value="Condensation_dom"/>
</dbReference>
<evidence type="ECO:0000313" key="2">
    <source>
        <dbReference type="EMBL" id="MBT0964259.1"/>
    </source>
</evidence>